<evidence type="ECO:0000259" key="3">
    <source>
        <dbReference type="PROSITE" id="PS51462"/>
    </source>
</evidence>
<dbReference type="InterPro" id="IPR000086">
    <property type="entry name" value="NUDIX_hydrolase_dom"/>
</dbReference>
<sequence length="166" mass="18532">MDFSKQHIKTSVVAVVIDENERVLLTRRCIHPFCSLWVMPGGKIDHGESILEALHREVREEVGIEVKVEKLVDVYEHIGVGEKKDHFVILYYRALPLSFELTPNGAECTEAVWAAKESLPAMPMPPGGRHILTKLFPELPWGEVAFPEGALEEEIPGAPLRAAEDA</sequence>
<gene>
    <name evidence="4" type="ORF">DESUT3_32480</name>
</gene>
<dbReference type="SUPFAM" id="SSF55811">
    <property type="entry name" value="Nudix"/>
    <property type="match status" value="1"/>
</dbReference>
<dbReference type="EMBL" id="AP024355">
    <property type="protein sequence ID" value="BCR06179.1"/>
    <property type="molecule type" value="Genomic_DNA"/>
</dbReference>
<evidence type="ECO:0000313" key="5">
    <source>
        <dbReference type="Proteomes" id="UP001319827"/>
    </source>
</evidence>
<keyword evidence="5" id="KW-1185">Reference proteome</keyword>
<dbReference type="InterPro" id="IPR020476">
    <property type="entry name" value="Nudix_hydrolase"/>
</dbReference>
<dbReference type="Pfam" id="PF00293">
    <property type="entry name" value="NUDIX"/>
    <property type="match status" value="1"/>
</dbReference>
<reference evidence="4 5" key="1">
    <citation type="journal article" date="2016" name="C (Basel)">
        <title>Selective Growth of and Electricity Production by Marine Exoelectrogenic Bacteria in Self-Aggregated Hydrogel of Microbially Reduced Graphene Oxide.</title>
        <authorList>
            <person name="Yoshida N."/>
            <person name="Goto Y."/>
            <person name="Miyata Y."/>
        </authorList>
    </citation>
    <scope>NUCLEOTIDE SEQUENCE [LARGE SCALE GENOMIC DNA]</scope>
    <source>
        <strain evidence="4 5">NIT-T3</strain>
    </source>
</reference>
<dbReference type="PRINTS" id="PR00502">
    <property type="entry name" value="NUDIXFAMILY"/>
</dbReference>
<dbReference type="PANTHER" id="PTHR43736:SF1">
    <property type="entry name" value="DIHYDRONEOPTERIN TRIPHOSPHATE DIPHOSPHATASE"/>
    <property type="match status" value="1"/>
</dbReference>
<dbReference type="Proteomes" id="UP001319827">
    <property type="component" value="Chromosome"/>
</dbReference>
<dbReference type="PROSITE" id="PS51462">
    <property type="entry name" value="NUDIX"/>
    <property type="match status" value="1"/>
</dbReference>
<feature type="domain" description="Nudix hydrolase" evidence="3">
    <location>
        <begin position="7"/>
        <end position="137"/>
    </location>
</feature>
<organism evidence="4 5">
    <name type="scientific">Desulfuromonas versatilis</name>
    <dbReference type="NCBI Taxonomy" id="2802975"/>
    <lineage>
        <taxon>Bacteria</taxon>
        <taxon>Pseudomonadati</taxon>
        <taxon>Thermodesulfobacteriota</taxon>
        <taxon>Desulfuromonadia</taxon>
        <taxon>Desulfuromonadales</taxon>
        <taxon>Desulfuromonadaceae</taxon>
        <taxon>Desulfuromonas</taxon>
    </lineage>
</organism>
<comment type="similarity">
    <text evidence="2">Belongs to the Nudix hydrolase family.</text>
</comment>
<keyword evidence="1 2" id="KW-0378">Hydrolase</keyword>
<protein>
    <submittedName>
        <fullName evidence="4">DNA mismatch repair protein MutT</fullName>
    </submittedName>
</protein>
<name>A0ABM8HT71_9BACT</name>
<dbReference type="RefSeq" id="WP_221249554.1">
    <property type="nucleotide sequence ID" value="NZ_AP024355.1"/>
</dbReference>
<proteinExistence type="inferred from homology"/>
<dbReference type="PROSITE" id="PS00893">
    <property type="entry name" value="NUDIX_BOX"/>
    <property type="match status" value="1"/>
</dbReference>
<dbReference type="InterPro" id="IPR015797">
    <property type="entry name" value="NUDIX_hydrolase-like_dom_sf"/>
</dbReference>
<dbReference type="PANTHER" id="PTHR43736">
    <property type="entry name" value="ADP-RIBOSE PYROPHOSPHATASE"/>
    <property type="match status" value="1"/>
</dbReference>
<dbReference type="Gene3D" id="3.90.79.10">
    <property type="entry name" value="Nucleoside Triphosphate Pyrophosphohydrolase"/>
    <property type="match status" value="1"/>
</dbReference>
<evidence type="ECO:0000313" key="4">
    <source>
        <dbReference type="EMBL" id="BCR06179.1"/>
    </source>
</evidence>
<evidence type="ECO:0000256" key="2">
    <source>
        <dbReference type="RuleBase" id="RU003476"/>
    </source>
</evidence>
<accession>A0ABM8HT71</accession>
<reference evidence="4 5" key="2">
    <citation type="journal article" date="2021" name="Int. J. Syst. Evol. Microbiol.">
        <title>Isolation and Polyphasic Characterization of Desulfuromonas versatilis sp. Nov., an Electrogenic Bacteria Capable of Versatile Metabolism Isolated from a Graphene Oxide-Reducing Enrichment Culture.</title>
        <authorList>
            <person name="Xie L."/>
            <person name="Yoshida N."/>
            <person name="Ishii S."/>
            <person name="Meng L."/>
        </authorList>
    </citation>
    <scope>NUCLEOTIDE SEQUENCE [LARGE SCALE GENOMIC DNA]</scope>
    <source>
        <strain evidence="4 5">NIT-T3</strain>
    </source>
</reference>
<dbReference type="InterPro" id="IPR020084">
    <property type="entry name" value="NUDIX_hydrolase_CS"/>
</dbReference>
<evidence type="ECO:0000256" key="1">
    <source>
        <dbReference type="ARBA" id="ARBA00022801"/>
    </source>
</evidence>